<protein>
    <submittedName>
        <fullName evidence="4">DNA/RNA helicase protein</fullName>
    </submittedName>
</protein>
<evidence type="ECO:0000256" key="3">
    <source>
        <dbReference type="ARBA" id="ARBA00022840"/>
    </source>
</evidence>
<dbReference type="GO" id="GO:0005524">
    <property type="term" value="F:ATP binding"/>
    <property type="evidence" value="ECO:0007669"/>
    <property type="project" value="UniProtKB-KW"/>
</dbReference>
<keyword evidence="2" id="KW-0378">Hydrolase</keyword>
<sequence>MMVKRTITSTGVLISAQIKQEEPEEVGVVQTFNRLLEGSLKEGPDFQVSVKRETGSDCSQPLVSQDGVEKSEPKLFSESKSLCDLGSESQVSVKEETLFQPPKARNWWTTRLYFNFPQVNSRSNSQWIVRFGELRRTKETKDKKGRPILVLRPTDIQQVIECEQSEAEHDFYDAHLTCRCRGNSQKHADLNKLARRFLECDSDSASTKVTFPSRAYIEEVVEGIQGVKTECPICMESADDPAHTINTVLKEFNENTEKRILLMSLKAGGVVEE</sequence>
<dbReference type="Proteomes" id="UP001163823">
    <property type="component" value="Chromosome 9"/>
</dbReference>
<reference evidence="4" key="1">
    <citation type="journal article" date="2023" name="Science">
        <title>Elucidation of the pathway for biosynthesis of saponin adjuvants from the soapbark tree.</title>
        <authorList>
            <person name="Reed J."/>
            <person name="Orme A."/>
            <person name="El-Demerdash A."/>
            <person name="Owen C."/>
            <person name="Martin L.B.B."/>
            <person name="Misra R.C."/>
            <person name="Kikuchi S."/>
            <person name="Rejzek M."/>
            <person name="Martin A.C."/>
            <person name="Harkess A."/>
            <person name="Leebens-Mack J."/>
            <person name="Louveau T."/>
            <person name="Stephenson M.J."/>
            <person name="Osbourn A."/>
        </authorList>
    </citation>
    <scope>NUCLEOTIDE SEQUENCE</scope>
    <source>
        <strain evidence="4">S10</strain>
    </source>
</reference>
<keyword evidence="1" id="KW-0547">Nucleotide-binding</keyword>
<evidence type="ECO:0000313" key="5">
    <source>
        <dbReference type="Proteomes" id="UP001163823"/>
    </source>
</evidence>
<name>A0AAD7PGJ3_QUISA</name>
<evidence type="ECO:0000313" key="4">
    <source>
        <dbReference type="EMBL" id="KAJ7954746.1"/>
    </source>
</evidence>
<keyword evidence="4" id="KW-0347">Helicase</keyword>
<dbReference type="PANTHER" id="PTHR45626:SF22">
    <property type="entry name" value="DNA REPAIR PROTEIN RAD5"/>
    <property type="match status" value="1"/>
</dbReference>
<dbReference type="GO" id="GO:0004386">
    <property type="term" value="F:helicase activity"/>
    <property type="evidence" value="ECO:0007669"/>
    <property type="project" value="UniProtKB-KW"/>
</dbReference>
<evidence type="ECO:0000256" key="1">
    <source>
        <dbReference type="ARBA" id="ARBA00022741"/>
    </source>
</evidence>
<gene>
    <name evidence="4" type="ORF">O6P43_021450</name>
</gene>
<keyword evidence="3" id="KW-0067">ATP-binding</keyword>
<dbReference type="GO" id="GO:0008094">
    <property type="term" value="F:ATP-dependent activity, acting on DNA"/>
    <property type="evidence" value="ECO:0007669"/>
    <property type="project" value="TreeGrafter"/>
</dbReference>
<dbReference type="InterPro" id="IPR050628">
    <property type="entry name" value="SNF2_RAD54_helicase_TF"/>
</dbReference>
<accession>A0AAD7PGJ3</accession>
<dbReference type="EMBL" id="JARAOO010000009">
    <property type="protein sequence ID" value="KAJ7954746.1"/>
    <property type="molecule type" value="Genomic_DNA"/>
</dbReference>
<proteinExistence type="predicted"/>
<dbReference type="GO" id="GO:0016787">
    <property type="term" value="F:hydrolase activity"/>
    <property type="evidence" value="ECO:0007669"/>
    <property type="project" value="UniProtKB-KW"/>
</dbReference>
<dbReference type="GO" id="GO:0006281">
    <property type="term" value="P:DNA repair"/>
    <property type="evidence" value="ECO:0007669"/>
    <property type="project" value="TreeGrafter"/>
</dbReference>
<dbReference type="KEGG" id="qsa:O6P43_021450"/>
<dbReference type="PANTHER" id="PTHR45626">
    <property type="entry name" value="TRANSCRIPTION TERMINATION FACTOR 2-RELATED"/>
    <property type="match status" value="1"/>
</dbReference>
<evidence type="ECO:0000256" key="2">
    <source>
        <dbReference type="ARBA" id="ARBA00022801"/>
    </source>
</evidence>
<dbReference type="GO" id="GO:0005634">
    <property type="term" value="C:nucleus"/>
    <property type="evidence" value="ECO:0007669"/>
    <property type="project" value="TreeGrafter"/>
</dbReference>
<dbReference type="AlphaFoldDB" id="A0AAD7PGJ3"/>
<comment type="caution">
    <text evidence="4">The sequence shown here is derived from an EMBL/GenBank/DDBJ whole genome shotgun (WGS) entry which is preliminary data.</text>
</comment>
<keyword evidence="5" id="KW-1185">Reference proteome</keyword>
<organism evidence="4 5">
    <name type="scientific">Quillaja saponaria</name>
    <name type="common">Soap bark tree</name>
    <dbReference type="NCBI Taxonomy" id="32244"/>
    <lineage>
        <taxon>Eukaryota</taxon>
        <taxon>Viridiplantae</taxon>
        <taxon>Streptophyta</taxon>
        <taxon>Embryophyta</taxon>
        <taxon>Tracheophyta</taxon>
        <taxon>Spermatophyta</taxon>
        <taxon>Magnoliopsida</taxon>
        <taxon>eudicotyledons</taxon>
        <taxon>Gunneridae</taxon>
        <taxon>Pentapetalae</taxon>
        <taxon>rosids</taxon>
        <taxon>fabids</taxon>
        <taxon>Fabales</taxon>
        <taxon>Quillajaceae</taxon>
        <taxon>Quillaja</taxon>
    </lineage>
</organism>